<dbReference type="PROSITE" id="PS00055">
    <property type="entry name" value="RIBOSOMAL_S12"/>
    <property type="match status" value="1"/>
</dbReference>
<dbReference type="CDD" id="cd03367">
    <property type="entry name" value="Ribosomal_S23"/>
    <property type="match status" value="1"/>
</dbReference>
<evidence type="ECO:0000256" key="1">
    <source>
        <dbReference type="ARBA" id="ARBA00005657"/>
    </source>
</evidence>
<dbReference type="GO" id="GO:0015935">
    <property type="term" value="C:small ribosomal subunit"/>
    <property type="evidence" value="ECO:0007669"/>
    <property type="project" value="InterPro"/>
</dbReference>
<evidence type="ECO:0000259" key="7">
    <source>
        <dbReference type="Pfam" id="PF02338"/>
    </source>
</evidence>
<dbReference type="PANTHER" id="PTHR11652">
    <property type="entry name" value="30S RIBOSOMAL PROTEIN S12 FAMILY MEMBER"/>
    <property type="match status" value="1"/>
</dbReference>
<proteinExistence type="inferred from homology"/>
<feature type="compositionally biased region" description="Basic and acidic residues" evidence="6">
    <location>
        <begin position="190"/>
        <end position="204"/>
    </location>
</feature>
<dbReference type="AlphaFoldDB" id="A0A1I8FE60"/>
<keyword evidence="3" id="KW-0687">Ribonucleoprotein</keyword>
<dbReference type="InterPro" id="IPR006032">
    <property type="entry name" value="Ribosomal_uS12"/>
</dbReference>
<dbReference type="InterPro" id="IPR038765">
    <property type="entry name" value="Papain-like_cys_pep_sf"/>
</dbReference>
<dbReference type="Gene3D" id="2.40.50.140">
    <property type="entry name" value="Nucleic acid-binding proteins"/>
    <property type="match status" value="1"/>
</dbReference>
<dbReference type="InterPro" id="IPR012340">
    <property type="entry name" value="NA-bd_OB-fold"/>
</dbReference>
<evidence type="ECO:0000256" key="4">
    <source>
        <dbReference type="ARBA" id="ARBA00035161"/>
    </source>
</evidence>
<evidence type="ECO:0000313" key="9">
    <source>
        <dbReference type="WBParaSite" id="maker-unitig_29605-snap-gene-0.3-mRNA-1"/>
    </source>
</evidence>
<dbReference type="Pfam" id="PF00164">
    <property type="entry name" value="Ribosom_S12_S23"/>
    <property type="match status" value="1"/>
</dbReference>
<accession>A0A1I8FE60</accession>
<dbReference type="SUPFAM" id="SSF54001">
    <property type="entry name" value="Cysteine proteinases"/>
    <property type="match status" value="1"/>
</dbReference>
<dbReference type="SUPFAM" id="SSF50249">
    <property type="entry name" value="Nucleic acid-binding proteins"/>
    <property type="match status" value="1"/>
</dbReference>
<dbReference type="GO" id="GO:0006412">
    <property type="term" value="P:translation"/>
    <property type="evidence" value="ECO:0007669"/>
    <property type="project" value="InterPro"/>
</dbReference>
<feature type="domain" description="OTU" evidence="7">
    <location>
        <begin position="300"/>
        <end position="410"/>
    </location>
</feature>
<evidence type="ECO:0000256" key="3">
    <source>
        <dbReference type="ARBA" id="ARBA00023274"/>
    </source>
</evidence>
<dbReference type="Proteomes" id="UP000095280">
    <property type="component" value="Unplaced"/>
</dbReference>
<organism evidence="8 9">
    <name type="scientific">Macrostomum lignano</name>
    <dbReference type="NCBI Taxonomy" id="282301"/>
    <lineage>
        <taxon>Eukaryota</taxon>
        <taxon>Metazoa</taxon>
        <taxon>Spiralia</taxon>
        <taxon>Lophotrochozoa</taxon>
        <taxon>Platyhelminthes</taxon>
        <taxon>Rhabditophora</taxon>
        <taxon>Macrostomorpha</taxon>
        <taxon>Macrostomida</taxon>
        <taxon>Macrostomidae</taxon>
        <taxon>Macrostomum</taxon>
    </lineage>
</organism>
<evidence type="ECO:0000256" key="5">
    <source>
        <dbReference type="ARBA" id="ARBA00035463"/>
    </source>
</evidence>
<evidence type="ECO:0000313" key="8">
    <source>
        <dbReference type="Proteomes" id="UP000095280"/>
    </source>
</evidence>
<evidence type="ECO:0000256" key="6">
    <source>
        <dbReference type="SAM" id="MobiDB-lite"/>
    </source>
</evidence>
<dbReference type="FunFam" id="2.40.50.140:FF:000007">
    <property type="entry name" value="40S ribosomal protein S23"/>
    <property type="match status" value="1"/>
</dbReference>
<dbReference type="InterPro" id="IPR005680">
    <property type="entry name" value="Ribosomal_uS12_euk/arc"/>
</dbReference>
<dbReference type="NCBIfam" id="TIGR00982">
    <property type="entry name" value="uS12_E_A"/>
    <property type="match status" value="1"/>
</dbReference>
<evidence type="ECO:0000256" key="2">
    <source>
        <dbReference type="ARBA" id="ARBA00022980"/>
    </source>
</evidence>
<comment type="similarity">
    <text evidence="1">Belongs to the universal ribosomal protein uS12 family.</text>
</comment>
<dbReference type="InterPro" id="IPR003323">
    <property type="entry name" value="OTU_dom"/>
</dbReference>
<dbReference type="GO" id="GO:0003735">
    <property type="term" value="F:structural constituent of ribosome"/>
    <property type="evidence" value="ECO:0007669"/>
    <property type="project" value="InterPro"/>
</dbReference>
<name>A0A1I8FE60_9PLAT</name>
<dbReference type="Gene3D" id="3.90.70.80">
    <property type="match status" value="1"/>
</dbReference>
<protein>
    <recommendedName>
        <fullName evidence="4">Small ribosomal subunit protein uS12</fullName>
    </recommendedName>
    <alternativeName>
        <fullName evidence="5">40S ribosomal protein S23</fullName>
    </alternativeName>
</protein>
<dbReference type="WBParaSite" id="maker-unitig_29605-snap-gene-0.3-mRNA-1">
    <property type="protein sequence ID" value="maker-unitig_29605-snap-gene-0.3-mRNA-1"/>
    <property type="gene ID" value="maker-unitig_29605-snap-gene-0.3"/>
</dbReference>
<feature type="region of interest" description="Disordered" evidence="6">
    <location>
        <begin position="187"/>
        <end position="262"/>
    </location>
</feature>
<reference evidence="9" key="1">
    <citation type="submission" date="2016-11" db="UniProtKB">
        <authorList>
            <consortium name="WormBaseParasite"/>
        </authorList>
    </citation>
    <scope>IDENTIFICATION</scope>
</reference>
<keyword evidence="8" id="KW-1185">Reference proteome</keyword>
<keyword evidence="2" id="KW-0689">Ribosomal protein</keyword>
<dbReference type="Pfam" id="PF02338">
    <property type="entry name" value="OTU"/>
    <property type="match status" value="1"/>
</dbReference>
<sequence length="533" mass="57573">PPWASRPVFAQPASYATTDASSAGQTRTTKSLTWGTRWKANPFGGASHAKGIVVEKIGVEAKQPNSAIRKCVRVQLIKNGKKITAFVPNDGCLNFIEENDEVLVSGFGRAGHAVGDIPGVRFKIVKVANVSLWLCSAARRSDRGASCDKRRAREVQLESSRLQAELDDRQSVELAELRAGLCLRLGGGESAEHNNNKNGADDKNIGNNGSTTDADAEDRREQQKKSKSGQSVAEKKAEAAAKQPPGGGTSRPPKKPRNPSESAIELARIRDRLSALASNLHEVAADGQLPVRGCTAPAGRQRRGRHESVAALRALAAEAIRASPGHYAPFLDEDVELEAYANLVECPRPNGAASWSCGLLSEALRLPIRVLQAGPPDLLVGEEFPRRGWRRRHIDCVTFHRHLMRSGEHYNSEASQKSRLCGLIANNGSNGAADRVIRSLISGTALNLRHLLQLQAAQQIALSSARVCWRSSRDFPPVAQLWHRGTKAYAAHLIAVHQHILIVNSAVVLASSRIVHGGVHQAPRSLRPQSLTG</sequence>